<evidence type="ECO:0000313" key="8">
    <source>
        <dbReference type="Proteomes" id="UP000037977"/>
    </source>
</evidence>
<dbReference type="GO" id="GO:0005886">
    <property type="term" value="C:plasma membrane"/>
    <property type="evidence" value="ECO:0007669"/>
    <property type="project" value="UniProtKB-SubCell"/>
</dbReference>
<evidence type="ECO:0000256" key="5">
    <source>
        <dbReference type="SAM" id="Phobius"/>
    </source>
</evidence>
<keyword evidence="4 5" id="KW-0472">Membrane</keyword>
<keyword evidence="8" id="KW-1185">Reference proteome</keyword>
<proteinExistence type="predicted"/>
<dbReference type="PATRIC" id="fig|33935.3.peg.1687"/>
<dbReference type="EMBL" id="LGCI01000010">
    <property type="protein sequence ID" value="KOY80503.1"/>
    <property type="molecule type" value="Genomic_DNA"/>
</dbReference>
<dbReference type="AlphaFoldDB" id="A0A0M9DH56"/>
<reference evidence="7 8" key="1">
    <citation type="submission" date="2015-07" db="EMBL/GenBank/DDBJ databases">
        <title>Genome sequencing project for genomic taxonomy and phylogenomics of Bacillus-like bacteria.</title>
        <authorList>
            <person name="Liu B."/>
            <person name="Wang J."/>
            <person name="Zhu Y."/>
            <person name="Liu G."/>
            <person name="Chen Q."/>
            <person name="Chen Z."/>
            <person name="Che J."/>
            <person name="Ge C."/>
            <person name="Shi H."/>
            <person name="Pan Z."/>
            <person name="Liu X."/>
        </authorList>
    </citation>
    <scope>NUCLEOTIDE SEQUENCE [LARGE SCALE GENOMIC DNA]</scope>
    <source>
        <strain evidence="7 8">DSM 54</strain>
    </source>
</reference>
<comment type="subcellular location">
    <subcellularLocation>
        <location evidence="1">Cell membrane</location>
        <topology evidence="1">Multi-pass membrane protein</topology>
    </subcellularLocation>
</comment>
<feature type="domain" description="ABC transmembrane type-1" evidence="6">
    <location>
        <begin position="7"/>
        <end position="100"/>
    </location>
</feature>
<dbReference type="InterPro" id="IPR011527">
    <property type="entry name" value="ABC1_TM_dom"/>
</dbReference>
<evidence type="ECO:0000313" key="7">
    <source>
        <dbReference type="EMBL" id="KOY80503.1"/>
    </source>
</evidence>
<dbReference type="Gene3D" id="1.20.1560.10">
    <property type="entry name" value="ABC transporter type 1, transmembrane domain"/>
    <property type="match status" value="1"/>
</dbReference>
<evidence type="ECO:0000256" key="3">
    <source>
        <dbReference type="ARBA" id="ARBA00022989"/>
    </source>
</evidence>
<sequence>MRVEYSEGLEVIKTFNQTSHFYTKFELAVVNFREYTMNWFNSLVKTLSLIFAILPSLLIGTLPLGLYLYTTGELTPTEYILCLLLSIDIIEPLATFTNNVKNPIRCRYCSAIFNT</sequence>
<dbReference type="STRING" id="33935.ADM90_14890"/>
<evidence type="ECO:0000256" key="1">
    <source>
        <dbReference type="ARBA" id="ARBA00004651"/>
    </source>
</evidence>
<keyword evidence="2 5" id="KW-0812">Transmembrane</keyword>
<comment type="caution">
    <text evidence="7">The sequence shown here is derived from an EMBL/GenBank/DDBJ whole genome shotgun (WGS) entry which is preliminary data.</text>
</comment>
<name>A0A0M9DH56_9BACI</name>
<evidence type="ECO:0000259" key="6">
    <source>
        <dbReference type="PROSITE" id="PS50929"/>
    </source>
</evidence>
<keyword evidence="3 5" id="KW-1133">Transmembrane helix</keyword>
<organism evidence="7 8">
    <name type="scientific">Lysinibacillus macroides</name>
    <dbReference type="NCBI Taxonomy" id="33935"/>
    <lineage>
        <taxon>Bacteria</taxon>
        <taxon>Bacillati</taxon>
        <taxon>Bacillota</taxon>
        <taxon>Bacilli</taxon>
        <taxon>Bacillales</taxon>
        <taxon>Bacillaceae</taxon>
        <taxon>Lysinibacillus</taxon>
    </lineage>
</organism>
<evidence type="ECO:0000256" key="2">
    <source>
        <dbReference type="ARBA" id="ARBA00022692"/>
    </source>
</evidence>
<dbReference type="GO" id="GO:0005524">
    <property type="term" value="F:ATP binding"/>
    <property type="evidence" value="ECO:0007669"/>
    <property type="project" value="InterPro"/>
</dbReference>
<dbReference type="SUPFAM" id="SSF90123">
    <property type="entry name" value="ABC transporter transmembrane region"/>
    <property type="match status" value="1"/>
</dbReference>
<dbReference type="GO" id="GO:0140359">
    <property type="term" value="F:ABC-type transporter activity"/>
    <property type="evidence" value="ECO:0007669"/>
    <property type="project" value="InterPro"/>
</dbReference>
<accession>A0A0M9DH56</accession>
<dbReference type="Proteomes" id="UP000037977">
    <property type="component" value="Unassembled WGS sequence"/>
</dbReference>
<protein>
    <recommendedName>
        <fullName evidence="6">ABC transmembrane type-1 domain-containing protein</fullName>
    </recommendedName>
</protein>
<gene>
    <name evidence="7" type="ORF">ADM90_14890</name>
</gene>
<dbReference type="InterPro" id="IPR036640">
    <property type="entry name" value="ABC1_TM_sf"/>
</dbReference>
<dbReference type="PROSITE" id="PS50929">
    <property type="entry name" value="ABC_TM1F"/>
    <property type="match status" value="1"/>
</dbReference>
<feature type="transmembrane region" description="Helical" evidence="5">
    <location>
        <begin position="47"/>
        <end position="69"/>
    </location>
</feature>
<evidence type="ECO:0000256" key="4">
    <source>
        <dbReference type="ARBA" id="ARBA00023136"/>
    </source>
</evidence>